<keyword evidence="3" id="KW-0175">Coiled coil</keyword>
<reference evidence="6" key="1">
    <citation type="submission" date="2020-02" db="EMBL/GenBank/DDBJ databases">
        <authorList>
            <person name="Scholz U."/>
            <person name="Mascher M."/>
            <person name="Fiebig A."/>
        </authorList>
    </citation>
    <scope>NUCLEOTIDE SEQUENCE</scope>
</reference>
<sequence length="211" mass="23735">MEGEWEADVAVPSVNPAAAGSLRRHIKKRALKNKALSVSFNEKDLKDYVTGFHKRKKKRRKIAQRQIEEKERLRRIEVRRKRKLERETAMYGGALPAGESEKTDSGAEEDGGDLEQDDLERTQSVSGTKMYENSELTITVTTSEFSRGEDTDLSEGHPHVAPELSAAVRKSGGLPPKKKPLKKVASQRSRKKKLKKSANQRKKGSKKGSRR</sequence>
<dbReference type="GO" id="GO:0019843">
    <property type="term" value="F:rRNA binding"/>
    <property type="evidence" value="ECO:0007669"/>
    <property type="project" value="TreeGrafter"/>
</dbReference>
<feature type="compositionally biased region" description="Acidic residues" evidence="5">
    <location>
        <begin position="106"/>
        <end position="118"/>
    </location>
</feature>
<accession>A0A7I8LDJ4</accession>
<dbReference type="AlphaFoldDB" id="A0A7I8LDJ4"/>
<feature type="compositionally biased region" description="Basic residues" evidence="5">
    <location>
        <begin position="188"/>
        <end position="211"/>
    </location>
</feature>
<gene>
    <name evidence="6" type="ORF">SI8410_13018046</name>
</gene>
<proteinExistence type="inferred from homology"/>
<protein>
    <submittedName>
        <fullName evidence="6">Uncharacterized protein</fullName>
    </submittedName>
</protein>
<dbReference type="GO" id="GO:0005730">
    <property type="term" value="C:nucleolus"/>
    <property type="evidence" value="ECO:0007669"/>
    <property type="project" value="UniProtKB-SubCell"/>
</dbReference>
<evidence type="ECO:0000256" key="3">
    <source>
        <dbReference type="ARBA" id="ARBA00023054"/>
    </source>
</evidence>
<name>A0A7I8LDJ4_SPIIN</name>
<evidence type="ECO:0000256" key="2">
    <source>
        <dbReference type="ARBA" id="ARBA00007175"/>
    </source>
</evidence>
<evidence type="ECO:0000256" key="5">
    <source>
        <dbReference type="SAM" id="MobiDB-lite"/>
    </source>
</evidence>
<evidence type="ECO:0000313" key="6">
    <source>
        <dbReference type="EMBL" id="CAA7407368.1"/>
    </source>
</evidence>
<dbReference type="Pfam" id="PF09805">
    <property type="entry name" value="Nop25"/>
    <property type="match status" value="1"/>
</dbReference>
<comment type="subcellular location">
    <subcellularLocation>
        <location evidence="1">Nucleus</location>
        <location evidence="1">Nucleolus</location>
    </subcellularLocation>
</comment>
<feature type="region of interest" description="Disordered" evidence="5">
    <location>
        <begin position="78"/>
        <end position="211"/>
    </location>
</feature>
<dbReference type="OrthoDB" id="551633at2759"/>
<evidence type="ECO:0000313" key="7">
    <source>
        <dbReference type="Proteomes" id="UP000663760"/>
    </source>
</evidence>
<keyword evidence="4" id="KW-0539">Nucleus</keyword>
<feature type="compositionally biased region" description="Polar residues" evidence="5">
    <location>
        <begin position="134"/>
        <end position="145"/>
    </location>
</feature>
<keyword evidence="7" id="KW-1185">Reference proteome</keyword>
<comment type="similarity">
    <text evidence="2">Belongs to the RRP17 family.</text>
</comment>
<evidence type="ECO:0000256" key="4">
    <source>
        <dbReference type="ARBA" id="ARBA00023242"/>
    </source>
</evidence>
<evidence type="ECO:0000256" key="1">
    <source>
        <dbReference type="ARBA" id="ARBA00004604"/>
    </source>
</evidence>
<dbReference type="PANTHER" id="PTHR14577">
    <property type="entry name" value="NUCLEOLAR PROTEIN 12"/>
    <property type="match status" value="1"/>
</dbReference>
<organism evidence="6 7">
    <name type="scientific">Spirodela intermedia</name>
    <name type="common">Intermediate duckweed</name>
    <dbReference type="NCBI Taxonomy" id="51605"/>
    <lineage>
        <taxon>Eukaryota</taxon>
        <taxon>Viridiplantae</taxon>
        <taxon>Streptophyta</taxon>
        <taxon>Embryophyta</taxon>
        <taxon>Tracheophyta</taxon>
        <taxon>Spermatophyta</taxon>
        <taxon>Magnoliopsida</taxon>
        <taxon>Liliopsida</taxon>
        <taxon>Araceae</taxon>
        <taxon>Lemnoideae</taxon>
        <taxon>Spirodela</taxon>
    </lineage>
</organism>
<dbReference type="InterPro" id="IPR019186">
    <property type="entry name" value="Nucleolar_protein_12"/>
</dbReference>
<dbReference type="EMBL" id="LR746276">
    <property type="protein sequence ID" value="CAA7407368.1"/>
    <property type="molecule type" value="Genomic_DNA"/>
</dbReference>
<dbReference type="PANTHER" id="PTHR14577:SF0">
    <property type="entry name" value="NUCLEOLAR PROTEIN 12"/>
    <property type="match status" value="1"/>
</dbReference>
<feature type="compositionally biased region" description="Basic and acidic residues" evidence="5">
    <location>
        <begin position="146"/>
        <end position="160"/>
    </location>
</feature>
<dbReference type="Proteomes" id="UP000663760">
    <property type="component" value="Chromosome 13"/>
</dbReference>